<dbReference type="OrthoDB" id="9814070at2"/>
<dbReference type="SUPFAM" id="SSF55909">
    <property type="entry name" value="Pentein"/>
    <property type="match status" value="1"/>
</dbReference>
<keyword evidence="2" id="KW-0808">Transferase</keyword>
<dbReference type="EMBL" id="QVQY01000001">
    <property type="protein sequence ID" value="RFU51926.1"/>
    <property type="molecule type" value="Genomic_DNA"/>
</dbReference>
<reference evidence="6" key="3">
    <citation type="submission" date="2018-08" db="EMBL/GenBank/DDBJ databases">
        <title>Streptococcus chenjunshii sp. nov., isolated from stools sample of the Tibetan antelope in the Qinghai-Tibet plateau, China.</title>
        <authorList>
            <person name="Tian Z."/>
        </authorList>
    </citation>
    <scope>NUCLEOTIDE SEQUENCE [LARGE SCALE GENOMIC DNA]</scope>
    <source>
        <strain evidence="6">Z15</strain>
    </source>
</reference>
<dbReference type="AlphaFoldDB" id="A0A372KR37"/>
<name>A0A372KR37_9STRE</name>
<dbReference type="Proteomes" id="UP000264056">
    <property type="component" value="Unassembled WGS sequence"/>
</dbReference>
<protein>
    <submittedName>
        <fullName evidence="5">Arginine deiminase</fullName>
    </submittedName>
</protein>
<comment type="similarity">
    <text evidence="1">Belongs to the amidinotransferase family.</text>
</comment>
<evidence type="ECO:0000313" key="8">
    <source>
        <dbReference type="Proteomes" id="UP000264056"/>
    </source>
</evidence>
<dbReference type="Proteomes" id="UP000246115">
    <property type="component" value="Chromosome"/>
</dbReference>
<evidence type="ECO:0000313" key="4">
    <source>
        <dbReference type="EMBL" id="RFU51926.1"/>
    </source>
</evidence>
<evidence type="ECO:0000313" key="7">
    <source>
        <dbReference type="Proteomes" id="UP000262901"/>
    </source>
</evidence>
<dbReference type="InterPro" id="IPR033195">
    <property type="entry name" value="AmidinoTrfase"/>
</dbReference>
<evidence type="ECO:0000313" key="5">
    <source>
        <dbReference type="EMBL" id="RFU54118.1"/>
    </source>
</evidence>
<dbReference type="EMBL" id="CP031733">
    <property type="protein sequence ID" value="AXQ78610.1"/>
    <property type="molecule type" value="Genomic_DNA"/>
</dbReference>
<keyword evidence="8" id="KW-1185">Reference proteome</keyword>
<accession>A0A346NC65</accession>
<dbReference type="GO" id="GO:0015067">
    <property type="term" value="F:amidinotransferase activity"/>
    <property type="evidence" value="ECO:0007669"/>
    <property type="project" value="InterPro"/>
</dbReference>
<evidence type="ECO:0000256" key="2">
    <source>
        <dbReference type="ARBA" id="ARBA00022679"/>
    </source>
</evidence>
<accession>A0A372KR37</accession>
<evidence type="ECO:0000313" key="6">
    <source>
        <dbReference type="Proteomes" id="UP000246115"/>
    </source>
</evidence>
<dbReference type="Pfam" id="PF19420">
    <property type="entry name" value="DDAH_eukar"/>
    <property type="match status" value="1"/>
</dbReference>
<evidence type="ECO:0000256" key="1">
    <source>
        <dbReference type="ARBA" id="ARBA00006943"/>
    </source>
</evidence>
<dbReference type="Proteomes" id="UP000262901">
    <property type="component" value="Unassembled WGS sequence"/>
</dbReference>
<reference evidence="5 7" key="2">
    <citation type="submission" date="2018-08" db="EMBL/GenBank/DDBJ databases">
        <title>Draft genome of Streptococcus sp. nov. Z1.</title>
        <authorList>
            <person name="Tian Z."/>
        </authorList>
    </citation>
    <scope>NUCLEOTIDE SEQUENCE [LARGE SCALE GENOMIC DNA]</scope>
    <source>
        <strain evidence="5">Z1</strain>
        <strain evidence="7">Z1(2018)</strain>
    </source>
</reference>
<dbReference type="PANTHER" id="PTHR10488:SF1">
    <property type="entry name" value="GLYCINE AMIDINOTRANSFERASE, MITOCHONDRIAL"/>
    <property type="match status" value="1"/>
</dbReference>
<reference evidence="3" key="4">
    <citation type="journal article" date="2019" name="Int. J. Syst. Evol. Microbiol.">
        <title>Streptococcus chenjunshii sp. nov. isolated from feces of Tibetan antelopes.</title>
        <authorList>
            <person name="Tian Z."/>
            <person name="Lu S."/>
            <person name="Jin D."/>
            <person name="Yang J."/>
            <person name="Pu J."/>
            <person name="Lai X.H."/>
            <person name="Bai X.N."/>
            <person name="Wu X.M."/>
            <person name="Li J."/>
            <person name="Wang S."/>
            <person name="Xu J."/>
        </authorList>
    </citation>
    <scope>NUCLEOTIDE SEQUENCE</scope>
    <source>
        <strain evidence="3">Z15</strain>
    </source>
</reference>
<reference evidence="4 8" key="1">
    <citation type="submission" date="2018-08" db="EMBL/GenBank/DDBJ databases">
        <title>Draft genome of Streptococcus sp .nov. Z2.</title>
        <authorList>
            <person name="Tian Z."/>
        </authorList>
    </citation>
    <scope>NUCLEOTIDE SEQUENCE [LARGE SCALE GENOMIC DNA]</scope>
    <source>
        <strain evidence="4 8">Z2</strain>
    </source>
</reference>
<dbReference type="RefSeq" id="WP_116877214.1">
    <property type="nucleotide sequence ID" value="NZ_CP031733.1"/>
</dbReference>
<proteinExistence type="inferred from homology"/>
<dbReference type="Gene3D" id="3.75.10.10">
    <property type="entry name" value="L-arginine/glycine Amidinotransferase, Chain A"/>
    <property type="match status" value="1"/>
</dbReference>
<dbReference type="EMBL" id="QVQZ01000001">
    <property type="protein sequence ID" value="RFU54118.1"/>
    <property type="molecule type" value="Genomic_DNA"/>
</dbReference>
<sequence length="308" mass="35250">MTINIYNEYAPLKKVIIGDASRLFFPDTREIDKEQGIPLWKKLMAQTFYRLLKGKRVPKWLTKPFQKELLHFEKLLKDHQVEVNRVRTIQQEAAEEPGLAQMYARDSTLCVGHSLIEGNLQMGMRQKERRGYQDLIAEIRKDNRVVSMPQTAPAYLEGGDVLVDYPNVFVGIGKYASNLAGIEWLRKHLDDSWNVIPVPLKDDSVLHLDCCLTIIGPKTAIICREVLEELPQELEDYSFIEIDKKSQLEMAGNVLVLGGGKVVVQKRHKQLQEDLRDHGFIPLPLSFTWHTLLDGAFRCASCPLERGE</sequence>
<organism evidence="5 7">
    <name type="scientific">Streptococcus chenjunshii</name>
    <dbReference type="NCBI Taxonomy" id="2173853"/>
    <lineage>
        <taxon>Bacteria</taxon>
        <taxon>Bacillati</taxon>
        <taxon>Bacillota</taxon>
        <taxon>Bacilli</taxon>
        <taxon>Lactobacillales</taxon>
        <taxon>Streptococcaceae</taxon>
        <taxon>Streptococcus</taxon>
    </lineage>
</organism>
<dbReference type="PANTHER" id="PTHR10488">
    <property type="entry name" value="GLYCINE AMIDINOTRANSFERASE, MITOCHONDRIAL"/>
    <property type="match status" value="1"/>
</dbReference>
<dbReference type="KEGG" id="schj:DDV21_005710"/>
<gene>
    <name evidence="3" type="ORF">DDV21_005710</name>
    <name evidence="4" type="ORF">DDV22_00335</name>
    <name evidence="5" type="ORF">DDV23_00890</name>
</gene>
<evidence type="ECO:0000313" key="3">
    <source>
        <dbReference type="EMBL" id="AXQ78610.1"/>
    </source>
</evidence>